<comment type="caution">
    <text evidence="1">The sequence shown here is derived from an EMBL/GenBank/DDBJ whole genome shotgun (WGS) entry which is preliminary data.</text>
</comment>
<reference evidence="1" key="1">
    <citation type="submission" date="2023-04" db="EMBL/GenBank/DDBJ databases">
        <title>A chromosome-level genome assembly of the parasitoid wasp Eretmocerus hayati.</title>
        <authorList>
            <person name="Zhong Y."/>
            <person name="Liu S."/>
            <person name="Liu Y."/>
        </authorList>
    </citation>
    <scope>NUCLEOTIDE SEQUENCE</scope>
    <source>
        <strain evidence="1">ZJU_SS_LIU_2023</strain>
    </source>
</reference>
<keyword evidence="2" id="KW-1185">Reference proteome</keyword>
<accession>A0ACC2NZZ3</accession>
<sequence>MNLTLPLKDESSWNDFDDELLQNDEFKSIFVRRIRTLYDGLGNKPTKSCTNILKMVFTKKLLEERFNPFRSDEEKDKIAFSDSAMYSVMIARIIYARSIKTLRQIFPRRVFPTGCGKEGRRERDENRKWDSRVIGLFGGACSHHMLTFCVYGSTVKRGGVALDYQSATGYTTSSVTVYFRQS</sequence>
<gene>
    <name evidence="1" type="ORF">QAD02_012489</name>
</gene>
<evidence type="ECO:0000313" key="1">
    <source>
        <dbReference type="EMBL" id="KAJ8676702.1"/>
    </source>
</evidence>
<name>A0ACC2NZZ3_9HYME</name>
<evidence type="ECO:0000313" key="2">
    <source>
        <dbReference type="Proteomes" id="UP001239111"/>
    </source>
</evidence>
<protein>
    <submittedName>
        <fullName evidence="1">Uncharacterized protein</fullName>
    </submittedName>
</protein>
<proteinExistence type="predicted"/>
<dbReference type="EMBL" id="CM056742">
    <property type="protein sequence ID" value="KAJ8676702.1"/>
    <property type="molecule type" value="Genomic_DNA"/>
</dbReference>
<organism evidence="1 2">
    <name type="scientific">Eretmocerus hayati</name>
    <dbReference type="NCBI Taxonomy" id="131215"/>
    <lineage>
        <taxon>Eukaryota</taxon>
        <taxon>Metazoa</taxon>
        <taxon>Ecdysozoa</taxon>
        <taxon>Arthropoda</taxon>
        <taxon>Hexapoda</taxon>
        <taxon>Insecta</taxon>
        <taxon>Pterygota</taxon>
        <taxon>Neoptera</taxon>
        <taxon>Endopterygota</taxon>
        <taxon>Hymenoptera</taxon>
        <taxon>Apocrita</taxon>
        <taxon>Proctotrupomorpha</taxon>
        <taxon>Chalcidoidea</taxon>
        <taxon>Aphelinidae</taxon>
        <taxon>Aphelininae</taxon>
        <taxon>Eretmocerus</taxon>
    </lineage>
</organism>
<dbReference type="Proteomes" id="UP001239111">
    <property type="component" value="Chromosome 2"/>
</dbReference>